<reference evidence="1 2" key="1">
    <citation type="submission" date="2019-08" db="EMBL/GenBank/DDBJ databases">
        <title>Draft genome sequences of two oriental melons (Cucumis melo L. var makuwa).</title>
        <authorList>
            <person name="Kwon S.-Y."/>
        </authorList>
    </citation>
    <scope>NUCLEOTIDE SEQUENCE [LARGE SCALE GENOMIC DNA]</scope>
    <source>
        <strain evidence="2">cv. Chang Bougi</strain>
        <tissue evidence="1">Leaf</tissue>
    </source>
</reference>
<dbReference type="Proteomes" id="UP000321947">
    <property type="component" value="Unassembled WGS sequence"/>
</dbReference>
<gene>
    <name evidence="1" type="ORF">E5676_scaffold299G001120</name>
</gene>
<accession>A0A5D3CQ86</accession>
<proteinExistence type="predicted"/>
<dbReference type="AlphaFoldDB" id="A0A5D3CQ86"/>
<sequence length="224" mass="25137">MIPKDAHISLVIPKDAHISLVIPKDTHSSLVIPKDTHISLVIPKDAHISLVIPKDAHISLVISKDIVPIRHNSRIQFTAPLNCVYTIYLRDFQTLDLKRGWLGSSQLGWLGSNRLKPGQPETACFRAYDGSGRFTDDARRRSDDRLLRGETTSGGRPSPASPWLSWLYWLGTRKEMLDVVGDGKFTREMDAVRQLEEEGDDGWLRALNGREMELGGDGEATREK</sequence>
<name>A0A5D3CQ86_CUCMM</name>
<comment type="caution">
    <text evidence="1">The sequence shown here is derived from an EMBL/GenBank/DDBJ whole genome shotgun (WGS) entry which is preliminary data.</text>
</comment>
<evidence type="ECO:0000313" key="2">
    <source>
        <dbReference type="Proteomes" id="UP000321947"/>
    </source>
</evidence>
<evidence type="ECO:0000313" key="1">
    <source>
        <dbReference type="EMBL" id="TYK13610.1"/>
    </source>
</evidence>
<dbReference type="EMBL" id="SSTD01009863">
    <property type="protein sequence ID" value="TYK13610.1"/>
    <property type="molecule type" value="Genomic_DNA"/>
</dbReference>
<protein>
    <submittedName>
        <fullName evidence="1">BCL-6 corepressor-like protein 1</fullName>
    </submittedName>
</protein>
<organism evidence="1 2">
    <name type="scientific">Cucumis melo var. makuwa</name>
    <name type="common">Oriental melon</name>
    <dbReference type="NCBI Taxonomy" id="1194695"/>
    <lineage>
        <taxon>Eukaryota</taxon>
        <taxon>Viridiplantae</taxon>
        <taxon>Streptophyta</taxon>
        <taxon>Embryophyta</taxon>
        <taxon>Tracheophyta</taxon>
        <taxon>Spermatophyta</taxon>
        <taxon>Magnoliopsida</taxon>
        <taxon>eudicotyledons</taxon>
        <taxon>Gunneridae</taxon>
        <taxon>Pentapetalae</taxon>
        <taxon>rosids</taxon>
        <taxon>fabids</taxon>
        <taxon>Cucurbitales</taxon>
        <taxon>Cucurbitaceae</taxon>
        <taxon>Benincaseae</taxon>
        <taxon>Cucumis</taxon>
    </lineage>
</organism>